<comment type="caution">
    <text evidence="2">The sequence shown here is derived from an EMBL/GenBank/DDBJ whole genome shotgun (WGS) entry which is preliminary data.</text>
</comment>
<evidence type="ECO:0000259" key="1">
    <source>
        <dbReference type="Pfam" id="PF04266"/>
    </source>
</evidence>
<dbReference type="CDD" id="cd06554">
    <property type="entry name" value="ASCH_ASC-1_like"/>
    <property type="match status" value="1"/>
</dbReference>
<reference evidence="2" key="1">
    <citation type="submission" date="2022-06" db="EMBL/GenBank/DDBJ databases">
        <title>Sequencing the genomes of 1000 actinobacteria strains.</title>
        <authorList>
            <person name="Klenk H.-P."/>
        </authorList>
    </citation>
    <scope>NUCLEOTIDE SEQUENCE</scope>
    <source>
        <strain evidence="2">DSM 46694</strain>
    </source>
</reference>
<organism evidence="2 3">
    <name type="scientific">Nonomuraea thailandensis</name>
    <dbReference type="NCBI Taxonomy" id="1188745"/>
    <lineage>
        <taxon>Bacteria</taxon>
        <taxon>Bacillati</taxon>
        <taxon>Actinomycetota</taxon>
        <taxon>Actinomycetes</taxon>
        <taxon>Streptosporangiales</taxon>
        <taxon>Streptosporangiaceae</taxon>
        <taxon>Nonomuraea</taxon>
    </lineage>
</organism>
<proteinExistence type="predicted"/>
<protein>
    <recommendedName>
        <fullName evidence="1">ASCH domain-containing protein</fullName>
    </recommendedName>
</protein>
<name>A0A9X2GII3_9ACTN</name>
<sequence length="126" mass="13682">MRMRMLTVRQPWAALLVTGIKDVENRSWVTPYRGRLLIHAGLKTDAEGFELMEELGVALDGPLLRGAIVGSVNLVEIRQDSTSPWARPGENHWLVTDARPAVTPMAAVGALGLRPAPAGWTKAFAA</sequence>
<dbReference type="EMBL" id="JAMZEB010000002">
    <property type="protein sequence ID" value="MCP2359744.1"/>
    <property type="molecule type" value="Genomic_DNA"/>
</dbReference>
<evidence type="ECO:0000313" key="3">
    <source>
        <dbReference type="Proteomes" id="UP001139648"/>
    </source>
</evidence>
<dbReference type="Pfam" id="PF04266">
    <property type="entry name" value="ASCH"/>
    <property type="match status" value="1"/>
</dbReference>
<dbReference type="AlphaFoldDB" id="A0A9X2GII3"/>
<gene>
    <name evidence="2" type="ORF">HD597_006764</name>
</gene>
<dbReference type="InterPro" id="IPR015947">
    <property type="entry name" value="PUA-like_sf"/>
</dbReference>
<evidence type="ECO:0000313" key="2">
    <source>
        <dbReference type="EMBL" id="MCP2359744.1"/>
    </source>
</evidence>
<dbReference type="Gene3D" id="2.30.130.30">
    <property type="entry name" value="Hypothetical protein"/>
    <property type="match status" value="1"/>
</dbReference>
<dbReference type="Proteomes" id="UP001139648">
    <property type="component" value="Unassembled WGS sequence"/>
</dbReference>
<accession>A0A9X2GII3</accession>
<dbReference type="SUPFAM" id="SSF88697">
    <property type="entry name" value="PUA domain-like"/>
    <property type="match status" value="1"/>
</dbReference>
<dbReference type="InterPro" id="IPR007374">
    <property type="entry name" value="ASCH_domain"/>
</dbReference>
<feature type="domain" description="ASCH" evidence="1">
    <location>
        <begin position="6"/>
        <end position="78"/>
    </location>
</feature>
<keyword evidence="3" id="KW-1185">Reference proteome</keyword>